<sequence length="64" mass="6802">MITVAITLLIIVGVVMVVLGCLFKSDKLSQTSAIAAVGFGLIISCWSMFLVLMILIFILGGDIK</sequence>
<dbReference type="GeneID" id="19526028"/>
<evidence type="ECO:0000313" key="2">
    <source>
        <dbReference type="EMBL" id="AHZ10046.1"/>
    </source>
</evidence>
<feature type="transmembrane region" description="Helical" evidence="1">
    <location>
        <begin position="35"/>
        <end position="59"/>
    </location>
</feature>
<name>A0A024B1J0_9CAUD</name>
<proteinExistence type="predicted"/>
<dbReference type="KEGG" id="vg:19526028"/>
<keyword evidence="1" id="KW-0812">Transmembrane</keyword>
<organism evidence="2 3">
    <name type="scientific">Bacillus phage Hakuna</name>
    <dbReference type="NCBI Taxonomy" id="1486659"/>
    <lineage>
        <taxon>Viruses</taxon>
        <taxon>Duplodnaviria</taxon>
        <taxon>Heunggongvirae</taxon>
        <taxon>Uroviricota</taxon>
        <taxon>Caudoviricetes</taxon>
        <taxon>Herelleviridae</taxon>
        <taxon>Bastillevirinae</taxon>
        <taxon>Wphvirus</taxon>
        <taxon>Wphvirus hakuna</taxon>
    </lineage>
</organism>
<reference evidence="3" key="1">
    <citation type="submission" date="2014-09" db="EMBL/GenBank/DDBJ databases">
        <authorList>
            <person name="Sauder A.B."/>
            <person name="McKenzie Q.R."/>
            <person name="Temple L.M."/>
            <person name="Alexis B.K."/>
            <person name="Al-Atrache Z."/>
            <person name="Lewis L.O."/>
            <person name="Loesser-Casey K.E."/>
            <person name="Mitchell K.J."/>
        </authorList>
    </citation>
    <scope>NUCLEOTIDE SEQUENCE [LARGE SCALE GENOMIC DNA]</scope>
</reference>
<evidence type="ECO:0000313" key="3">
    <source>
        <dbReference type="Proteomes" id="UP000026900"/>
    </source>
</evidence>
<protein>
    <submittedName>
        <fullName evidence="2">Uncharacterized protein</fullName>
    </submittedName>
</protein>
<dbReference type="EMBL" id="KJ489399">
    <property type="protein sequence ID" value="AHZ10046.1"/>
    <property type="molecule type" value="Genomic_DNA"/>
</dbReference>
<dbReference type="Proteomes" id="UP000026900">
    <property type="component" value="Segment"/>
</dbReference>
<feature type="transmembrane region" description="Helical" evidence="1">
    <location>
        <begin position="6"/>
        <end position="23"/>
    </location>
</feature>
<keyword evidence="3" id="KW-1185">Reference proteome</keyword>
<keyword evidence="1" id="KW-0472">Membrane</keyword>
<accession>A0A024B1J0</accession>
<evidence type="ECO:0000256" key="1">
    <source>
        <dbReference type="SAM" id="Phobius"/>
    </source>
</evidence>
<keyword evidence="1" id="KW-1133">Transmembrane helix</keyword>
<dbReference type="RefSeq" id="YP_009036477.1">
    <property type="nucleotide sequence ID" value="NC_024213.1"/>
</dbReference>